<feature type="transmembrane region" description="Helical" evidence="1">
    <location>
        <begin position="223"/>
        <end position="241"/>
    </location>
</feature>
<comment type="caution">
    <text evidence="2">The sequence shown here is derived from an EMBL/GenBank/DDBJ whole genome shotgun (WGS) entry which is preliminary data.</text>
</comment>
<accession>A0A812L0R7</accession>
<dbReference type="AlphaFoldDB" id="A0A812L0R7"/>
<organism evidence="2 3">
    <name type="scientific">Symbiodinium natans</name>
    <dbReference type="NCBI Taxonomy" id="878477"/>
    <lineage>
        <taxon>Eukaryota</taxon>
        <taxon>Sar</taxon>
        <taxon>Alveolata</taxon>
        <taxon>Dinophyceae</taxon>
        <taxon>Suessiales</taxon>
        <taxon>Symbiodiniaceae</taxon>
        <taxon>Symbiodinium</taxon>
    </lineage>
</organism>
<proteinExistence type="predicted"/>
<keyword evidence="3" id="KW-1185">Reference proteome</keyword>
<dbReference type="EMBL" id="CAJNDS010000781">
    <property type="protein sequence ID" value="CAE7233842.1"/>
    <property type="molecule type" value="Genomic_DNA"/>
</dbReference>
<gene>
    <name evidence="2" type="ORF">SNAT2548_LOCUS9810</name>
</gene>
<evidence type="ECO:0000256" key="1">
    <source>
        <dbReference type="SAM" id="Phobius"/>
    </source>
</evidence>
<feature type="transmembrane region" description="Helical" evidence="1">
    <location>
        <begin position="292"/>
        <end position="317"/>
    </location>
</feature>
<reference evidence="2" key="1">
    <citation type="submission" date="2021-02" db="EMBL/GenBank/DDBJ databases">
        <authorList>
            <person name="Dougan E. K."/>
            <person name="Rhodes N."/>
            <person name="Thang M."/>
            <person name="Chan C."/>
        </authorList>
    </citation>
    <scope>NUCLEOTIDE SEQUENCE</scope>
</reference>
<keyword evidence="1" id="KW-1133">Transmembrane helix</keyword>
<feature type="transmembrane region" description="Helical" evidence="1">
    <location>
        <begin position="253"/>
        <end position="271"/>
    </location>
</feature>
<evidence type="ECO:0000313" key="2">
    <source>
        <dbReference type="EMBL" id="CAE7233842.1"/>
    </source>
</evidence>
<feature type="transmembrane region" description="Helical" evidence="1">
    <location>
        <begin position="83"/>
        <end position="106"/>
    </location>
</feature>
<name>A0A812L0R7_9DINO</name>
<keyword evidence="1" id="KW-0472">Membrane</keyword>
<sequence length="361" mass="40395">MADDDLVTTVGNPGEAPTALQDQVALMTDHLADFYTSMQAVSPDMVRGIRVFQILQALPWRWFQGDLPSLYQLSEASAELDEFWNNCTLASCVGTFFAALAAVLYYMGVLPSWERGEQVAFEKLSLLSVDVVVHGVIWCEACSQIYVLKHKDIRIADGPQRLASQHSIWASYFTGAVAPDSRDETLEVILQCIVAWFGSIENFELHVRSDVRESMAGQLANGAFLYHRILAATTPLLWFFFDMTISVKDHRKLPALFRSLGLWLATIPCVVKLMFRLSYRLRTKRDSVCADCLVSTGLTLSVSLLIFALLVGGTYLIEPNDEFMIKTLTFFCVSVLITVLVWQKVPTIQLDPQPIAPHPGY</sequence>
<feature type="transmembrane region" description="Helical" evidence="1">
    <location>
        <begin position="323"/>
        <end position="342"/>
    </location>
</feature>
<keyword evidence="1" id="KW-0812">Transmembrane</keyword>
<dbReference type="Proteomes" id="UP000604046">
    <property type="component" value="Unassembled WGS sequence"/>
</dbReference>
<evidence type="ECO:0008006" key="4">
    <source>
        <dbReference type="Google" id="ProtNLM"/>
    </source>
</evidence>
<protein>
    <recommendedName>
        <fullName evidence="4">Transmembrane protein</fullName>
    </recommendedName>
</protein>
<evidence type="ECO:0000313" key="3">
    <source>
        <dbReference type="Proteomes" id="UP000604046"/>
    </source>
</evidence>